<dbReference type="AlphaFoldDB" id="A0A9D1DGR4"/>
<dbReference type="EMBL" id="DVHE01000023">
    <property type="protein sequence ID" value="HIR50326.1"/>
    <property type="molecule type" value="Genomic_DNA"/>
</dbReference>
<dbReference type="Proteomes" id="UP000824239">
    <property type="component" value="Unassembled WGS sequence"/>
</dbReference>
<gene>
    <name evidence="1" type="ORF">IAA53_03425</name>
</gene>
<sequence>MGTLQFFPMRDLENLDLEAMSEEELVELQERILEHMEGLSKIEPEDMESEAFETWAARYEFLEDLTDDIAELLGI</sequence>
<reference evidence="1" key="2">
    <citation type="journal article" date="2021" name="PeerJ">
        <title>Extensive microbial diversity within the chicken gut microbiome revealed by metagenomics and culture.</title>
        <authorList>
            <person name="Gilroy R."/>
            <person name="Ravi A."/>
            <person name="Getino M."/>
            <person name="Pursley I."/>
            <person name="Horton D.L."/>
            <person name="Alikhan N.F."/>
            <person name="Baker D."/>
            <person name="Gharbi K."/>
            <person name="Hall N."/>
            <person name="Watson M."/>
            <person name="Adriaenssens E.M."/>
            <person name="Foster-Nyarko E."/>
            <person name="Jarju S."/>
            <person name="Secka A."/>
            <person name="Antonio M."/>
            <person name="Oren A."/>
            <person name="Chaudhuri R.R."/>
            <person name="La Ragione R."/>
            <person name="Hildebrand F."/>
            <person name="Pallen M.J."/>
        </authorList>
    </citation>
    <scope>NUCLEOTIDE SEQUENCE</scope>
    <source>
        <strain evidence="1">ChiBcec15-4380</strain>
    </source>
</reference>
<name>A0A9D1DGR4_9FIRM</name>
<accession>A0A9D1DGR4</accession>
<proteinExistence type="predicted"/>
<comment type="caution">
    <text evidence="1">The sequence shown here is derived from an EMBL/GenBank/DDBJ whole genome shotgun (WGS) entry which is preliminary data.</text>
</comment>
<evidence type="ECO:0000313" key="1">
    <source>
        <dbReference type="EMBL" id="HIR50326.1"/>
    </source>
</evidence>
<reference evidence="1" key="1">
    <citation type="submission" date="2020-10" db="EMBL/GenBank/DDBJ databases">
        <authorList>
            <person name="Gilroy R."/>
        </authorList>
    </citation>
    <scope>NUCLEOTIDE SEQUENCE</scope>
    <source>
        <strain evidence="1">ChiBcec15-4380</strain>
    </source>
</reference>
<evidence type="ECO:0000313" key="2">
    <source>
        <dbReference type="Proteomes" id="UP000824239"/>
    </source>
</evidence>
<protein>
    <submittedName>
        <fullName evidence="1">Uncharacterized protein</fullName>
    </submittedName>
</protein>
<organism evidence="1 2">
    <name type="scientific">Candidatus Avoscillospira avicola</name>
    <dbReference type="NCBI Taxonomy" id="2840706"/>
    <lineage>
        <taxon>Bacteria</taxon>
        <taxon>Bacillati</taxon>
        <taxon>Bacillota</taxon>
        <taxon>Clostridia</taxon>
        <taxon>Eubacteriales</taxon>
        <taxon>Oscillospiraceae</taxon>
        <taxon>Oscillospiraceae incertae sedis</taxon>
        <taxon>Candidatus Avoscillospira</taxon>
    </lineage>
</organism>